<protein>
    <submittedName>
        <fullName evidence="1">Uncharacterized protein</fullName>
    </submittedName>
</protein>
<dbReference type="Proteomes" id="UP001218218">
    <property type="component" value="Unassembled WGS sequence"/>
</dbReference>
<comment type="caution">
    <text evidence="1">The sequence shown here is derived from an EMBL/GenBank/DDBJ whole genome shotgun (WGS) entry which is preliminary data.</text>
</comment>
<dbReference type="AlphaFoldDB" id="A0AAD7AG19"/>
<feature type="non-terminal residue" evidence="1">
    <location>
        <position position="104"/>
    </location>
</feature>
<sequence>SSTVLPSTVCGWFLEDYLLPKTIPELNTNKFLYGLIPPTTEFPSFPDYPLRDIVHNLDVARAHVCALIAPAPPNGERRRFIISRGLMSWVEAIEFHQEPETIFK</sequence>
<organism evidence="1 2">
    <name type="scientific">Mycena albidolilacea</name>
    <dbReference type="NCBI Taxonomy" id="1033008"/>
    <lineage>
        <taxon>Eukaryota</taxon>
        <taxon>Fungi</taxon>
        <taxon>Dikarya</taxon>
        <taxon>Basidiomycota</taxon>
        <taxon>Agaricomycotina</taxon>
        <taxon>Agaricomycetes</taxon>
        <taxon>Agaricomycetidae</taxon>
        <taxon>Agaricales</taxon>
        <taxon>Marasmiineae</taxon>
        <taxon>Mycenaceae</taxon>
        <taxon>Mycena</taxon>
    </lineage>
</organism>
<proteinExistence type="predicted"/>
<gene>
    <name evidence="1" type="ORF">DFH08DRAFT_650834</name>
</gene>
<accession>A0AAD7AG19</accession>
<reference evidence="1" key="1">
    <citation type="submission" date="2023-03" db="EMBL/GenBank/DDBJ databases">
        <title>Massive genome expansion in bonnet fungi (Mycena s.s.) driven by repeated elements and novel gene families across ecological guilds.</title>
        <authorList>
            <consortium name="Lawrence Berkeley National Laboratory"/>
            <person name="Harder C.B."/>
            <person name="Miyauchi S."/>
            <person name="Viragh M."/>
            <person name="Kuo A."/>
            <person name="Thoen E."/>
            <person name="Andreopoulos B."/>
            <person name="Lu D."/>
            <person name="Skrede I."/>
            <person name="Drula E."/>
            <person name="Henrissat B."/>
            <person name="Morin E."/>
            <person name="Kohler A."/>
            <person name="Barry K."/>
            <person name="LaButti K."/>
            <person name="Morin E."/>
            <person name="Salamov A."/>
            <person name="Lipzen A."/>
            <person name="Mereny Z."/>
            <person name="Hegedus B."/>
            <person name="Baldrian P."/>
            <person name="Stursova M."/>
            <person name="Weitz H."/>
            <person name="Taylor A."/>
            <person name="Grigoriev I.V."/>
            <person name="Nagy L.G."/>
            <person name="Martin F."/>
            <person name="Kauserud H."/>
        </authorList>
    </citation>
    <scope>NUCLEOTIDE SEQUENCE</scope>
    <source>
        <strain evidence="1">CBHHK002</strain>
    </source>
</reference>
<name>A0AAD7AG19_9AGAR</name>
<feature type="non-terminal residue" evidence="1">
    <location>
        <position position="1"/>
    </location>
</feature>
<keyword evidence="2" id="KW-1185">Reference proteome</keyword>
<evidence type="ECO:0000313" key="2">
    <source>
        <dbReference type="Proteomes" id="UP001218218"/>
    </source>
</evidence>
<dbReference type="Gene3D" id="3.40.50.720">
    <property type="entry name" value="NAD(P)-binding Rossmann-like Domain"/>
    <property type="match status" value="1"/>
</dbReference>
<evidence type="ECO:0000313" key="1">
    <source>
        <dbReference type="EMBL" id="KAJ7357948.1"/>
    </source>
</evidence>
<dbReference type="EMBL" id="JARIHO010000007">
    <property type="protein sequence ID" value="KAJ7357948.1"/>
    <property type="molecule type" value="Genomic_DNA"/>
</dbReference>